<gene>
    <name evidence="3" type="ORF">JCR33_15960</name>
</gene>
<accession>A0A934IS31</accession>
<protein>
    <recommendedName>
        <fullName evidence="5">Secreted protein</fullName>
    </recommendedName>
</protein>
<name>A0A934IS31_9HYPH</name>
<dbReference type="AlphaFoldDB" id="A0A934IS31"/>
<keyword evidence="4" id="KW-1185">Reference proteome</keyword>
<feature type="chain" id="PRO_5037680768" description="Secreted protein" evidence="2">
    <location>
        <begin position="28"/>
        <end position="130"/>
    </location>
</feature>
<evidence type="ECO:0000313" key="3">
    <source>
        <dbReference type="EMBL" id="MBJ3777202.1"/>
    </source>
</evidence>
<dbReference type="Proteomes" id="UP000609531">
    <property type="component" value="Unassembled WGS sequence"/>
</dbReference>
<evidence type="ECO:0000313" key="4">
    <source>
        <dbReference type="Proteomes" id="UP000609531"/>
    </source>
</evidence>
<dbReference type="EMBL" id="JAEKJA010000013">
    <property type="protein sequence ID" value="MBJ3777202.1"/>
    <property type="molecule type" value="Genomic_DNA"/>
</dbReference>
<feature type="signal peptide" evidence="2">
    <location>
        <begin position="1"/>
        <end position="27"/>
    </location>
</feature>
<proteinExistence type="predicted"/>
<organism evidence="3 4">
    <name type="scientific">Acuticoccus mangrovi</name>
    <dbReference type="NCBI Taxonomy" id="2796142"/>
    <lineage>
        <taxon>Bacteria</taxon>
        <taxon>Pseudomonadati</taxon>
        <taxon>Pseudomonadota</taxon>
        <taxon>Alphaproteobacteria</taxon>
        <taxon>Hyphomicrobiales</taxon>
        <taxon>Amorphaceae</taxon>
        <taxon>Acuticoccus</taxon>
    </lineage>
</organism>
<reference evidence="3" key="1">
    <citation type="submission" date="2020-12" db="EMBL/GenBank/DDBJ databases">
        <title>Bacterial taxonomy.</title>
        <authorList>
            <person name="Pan X."/>
        </authorList>
    </citation>
    <scope>NUCLEOTIDE SEQUENCE</scope>
    <source>
        <strain evidence="3">B2012</strain>
    </source>
</reference>
<comment type="caution">
    <text evidence="3">The sequence shown here is derived from an EMBL/GenBank/DDBJ whole genome shotgun (WGS) entry which is preliminary data.</text>
</comment>
<sequence length="130" mass="14632">MHTRLIQNFAVPIVMAAVLVGATGAMAAPSHGETPRFVPTVATAPATADATAGLVLVAHASDWHHRHGERRDYRHHRRPDYGHRRHGRRVSVVRRPCQTRVIRRTPYGRVVEVIETCGSRYRGPRGWRGY</sequence>
<evidence type="ECO:0008006" key="5">
    <source>
        <dbReference type="Google" id="ProtNLM"/>
    </source>
</evidence>
<feature type="region of interest" description="Disordered" evidence="1">
    <location>
        <begin position="68"/>
        <end position="87"/>
    </location>
</feature>
<dbReference type="RefSeq" id="WP_198883105.1">
    <property type="nucleotide sequence ID" value="NZ_JAEKJA010000013.1"/>
</dbReference>
<evidence type="ECO:0000256" key="2">
    <source>
        <dbReference type="SAM" id="SignalP"/>
    </source>
</evidence>
<keyword evidence="2" id="KW-0732">Signal</keyword>
<evidence type="ECO:0000256" key="1">
    <source>
        <dbReference type="SAM" id="MobiDB-lite"/>
    </source>
</evidence>